<dbReference type="InterPro" id="IPR051703">
    <property type="entry name" value="NF-kappa-B_Signaling_Reg"/>
</dbReference>
<dbReference type="PANTHER" id="PTHR46609">
    <property type="entry name" value="EXONUCLEASE, PHAGE-TYPE/RECB, C-TERMINAL DOMAIN-CONTAINING PROTEIN"/>
    <property type="match status" value="1"/>
</dbReference>
<dbReference type="Gene3D" id="3.90.320.10">
    <property type="match status" value="1"/>
</dbReference>
<dbReference type="PANTHER" id="PTHR46609:SF8">
    <property type="entry name" value="YQAJ VIRAL RECOMBINASE DOMAIN-CONTAINING PROTEIN"/>
    <property type="match status" value="1"/>
</dbReference>
<dbReference type="EnsemblMetazoa" id="Aqu2.1.34734_001">
    <property type="protein sequence ID" value="Aqu2.1.34734_001"/>
    <property type="gene ID" value="Aqu2.1.34734"/>
</dbReference>
<protein>
    <recommendedName>
        <fullName evidence="1">YqaJ viral recombinase domain-containing protein</fullName>
    </recommendedName>
</protein>
<dbReference type="InParanoid" id="A0A1X7V4J3"/>
<name>A0A1X7V4J3_AMPQE</name>
<dbReference type="GO" id="GO:0006281">
    <property type="term" value="P:DNA repair"/>
    <property type="evidence" value="ECO:0007669"/>
    <property type="project" value="UniProtKB-ARBA"/>
</dbReference>
<dbReference type="InterPro" id="IPR019080">
    <property type="entry name" value="YqaJ_viral_recombinase"/>
</dbReference>
<organism evidence="2">
    <name type="scientific">Amphimedon queenslandica</name>
    <name type="common">Sponge</name>
    <dbReference type="NCBI Taxonomy" id="400682"/>
    <lineage>
        <taxon>Eukaryota</taxon>
        <taxon>Metazoa</taxon>
        <taxon>Porifera</taxon>
        <taxon>Demospongiae</taxon>
        <taxon>Heteroscleromorpha</taxon>
        <taxon>Haplosclerida</taxon>
        <taxon>Niphatidae</taxon>
        <taxon>Amphimedon</taxon>
    </lineage>
</organism>
<sequence>VPFLGASPDAIVSCECHGHGVVEVKCPFRIEDKLPEDNIKGFFMKKVDVWSLQHDHAYYYQVQLQMRVC</sequence>
<feature type="domain" description="YqaJ viral recombinase" evidence="1">
    <location>
        <begin position="2"/>
        <end position="68"/>
    </location>
</feature>
<proteinExistence type="predicted"/>
<evidence type="ECO:0000313" key="2">
    <source>
        <dbReference type="EnsemblMetazoa" id="Aqu2.1.34734_001"/>
    </source>
</evidence>
<dbReference type="SUPFAM" id="SSF52980">
    <property type="entry name" value="Restriction endonuclease-like"/>
    <property type="match status" value="1"/>
</dbReference>
<evidence type="ECO:0000259" key="1">
    <source>
        <dbReference type="Pfam" id="PF09588"/>
    </source>
</evidence>
<dbReference type="Pfam" id="PF09588">
    <property type="entry name" value="YqaJ"/>
    <property type="match status" value="1"/>
</dbReference>
<dbReference type="InterPro" id="IPR011335">
    <property type="entry name" value="Restrct_endonuc-II-like"/>
</dbReference>
<accession>A0A1X7V4J3</accession>
<reference evidence="2" key="1">
    <citation type="submission" date="2017-05" db="UniProtKB">
        <authorList>
            <consortium name="EnsemblMetazoa"/>
        </authorList>
    </citation>
    <scope>IDENTIFICATION</scope>
</reference>
<dbReference type="InterPro" id="IPR011604">
    <property type="entry name" value="PDDEXK-like_dom_sf"/>
</dbReference>
<dbReference type="AlphaFoldDB" id="A0A1X7V4J3"/>